<keyword evidence="2" id="KW-1185">Reference proteome</keyword>
<dbReference type="Proteomes" id="UP001152604">
    <property type="component" value="Unassembled WGS sequence"/>
</dbReference>
<reference evidence="1" key="1">
    <citation type="submission" date="2022-03" db="EMBL/GenBank/DDBJ databases">
        <authorList>
            <person name="Brunel B."/>
        </authorList>
    </citation>
    <scope>NUCLEOTIDE SEQUENCE</scope>
    <source>
        <strain evidence="1">STM4922sample</strain>
    </source>
</reference>
<evidence type="ECO:0000313" key="1">
    <source>
        <dbReference type="EMBL" id="CAH2403614.1"/>
    </source>
</evidence>
<sequence>MMHGATYPCVIYGNAKGGNPVCCPRSPLALGARYEQDDSHCYRHPRDHRRLCGSQGP</sequence>
<proteinExistence type="predicted"/>
<evidence type="ECO:0000313" key="2">
    <source>
        <dbReference type="Proteomes" id="UP001152604"/>
    </source>
</evidence>
<name>A0ABN8JZZ6_9HYPH</name>
<comment type="caution">
    <text evidence="1">The sequence shown here is derived from an EMBL/GenBank/DDBJ whole genome shotgun (WGS) entry which is preliminary data.</text>
</comment>
<dbReference type="EMBL" id="CAKXZS010000025">
    <property type="protein sequence ID" value="CAH2403614.1"/>
    <property type="molecule type" value="Genomic_DNA"/>
</dbReference>
<gene>
    <name evidence="1" type="ORF">MES4922_310017</name>
</gene>
<protein>
    <submittedName>
        <fullName evidence="1">Uncharacterized protein</fullName>
    </submittedName>
</protein>
<organism evidence="1 2">
    <name type="scientific">Mesorhizobium ventifaucium</name>
    <dbReference type="NCBI Taxonomy" id="666020"/>
    <lineage>
        <taxon>Bacteria</taxon>
        <taxon>Pseudomonadati</taxon>
        <taxon>Pseudomonadota</taxon>
        <taxon>Alphaproteobacteria</taxon>
        <taxon>Hyphomicrobiales</taxon>
        <taxon>Phyllobacteriaceae</taxon>
        <taxon>Mesorhizobium</taxon>
    </lineage>
</organism>
<accession>A0ABN8JZZ6</accession>